<sequence>MALDGGERTGGGRRVVRNDGGR</sequence>
<protein>
    <submittedName>
        <fullName evidence="2">Uncharacterized protein</fullName>
    </submittedName>
</protein>
<evidence type="ECO:0000256" key="1">
    <source>
        <dbReference type="SAM" id="MobiDB-lite"/>
    </source>
</evidence>
<name>A0A834X7Z0_9FABA</name>
<organism evidence="2 3">
    <name type="scientific">Senna tora</name>
    <dbReference type="NCBI Taxonomy" id="362788"/>
    <lineage>
        <taxon>Eukaryota</taxon>
        <taxon>Viridiplantae</taxon>
        <taxon>Streptophyta</taxon>
        <taxon>Embryophyta</taxon>
        <taxon>Tracheophyta</taxon>
        <taxon>Spermatophyta</taxon>
        <taxon>Magnoliopsida</taxon>
        <taxon>eudicotyledons</taxon>
        <taxon>Gunneridae</taxon>
        <taxon>Pentapetalae</taxon>
        <taxon>rosids</taxon>
        <taxon>fabids</taxon>
        <taxon>Fabales</taxon>
        <taxon>Fabaceae</taxon>
        <taxon>Caesalpinioideae</taxon>
        <taxon>Cassia clade</taxon>
        <taxon>Senna</taxon>
    </lineage>
</organism>
<evidence type="ECO:0000313" key="3">
    <source>
        <dbReference type="Proteomes" id="UP000634136"/>
    </source>
</evidence>
<gene>
    <name evidence="2" type="ORF">G2W53_008296</name>
</gene>
<keyword evidence="3" id="KW-1185">Reference proteome</keyword>
<reference evidence="2" key="1">
    <citation type="submission" date="2020-09" db="EMBL/GenBank/DDBJ databases">
        <title>Genome-Enabled Discovery of Anthraquinone Biosynthesis in Senna tora.</title>
        <authorList>
            <person name="Kang S.-H."/>
            <person name="Pandey R.P."/>
            <person name="Lee C.-M."/>
            <person name="Sim J.-S."/>
            <person name="Jeong J.-T."/>
            <person name="Choi B.-S."/>
            <person name="Jung M."/>
            <person name="Ginzburg D."/>
            <person name="Zhao K."/>
            <person name="Won S.Y."/>
            <person name="Oh T.-J."/>
            <person name="Yu Y."/>
            <person name="Kim N.-H."/>
            <person name="Lee O.R."/>
            <person name="Lee T.-H."/>
            <person name="Bashyal P."/>
            <person name="Kim T.-S."/>
            <person name="Lee W.-H."/>
            <person name="Kawkins C."/>
            <person name="Kim C.-K."/>
            <person name="Kim J.S."/>
            <person name="Ahn B.O."/>
            <person name="Rhee S.Y."/>
            <person name="Sohng J.K."/>
        </authorList>
    </citation>
    <scope>NUCLEOTIDE SEQUENCE</scope>
    <source>
        <tissue evidence="2">Leaf</tissue>
    </source>
</reference>
<proteinExistence type="predicted"/>
<comment type="caution">
    <text evidence="2">The sequence shown here is derived from an EMBL/GenBank/DDBJ whole genome shotgun (WGS) entry which is preliminary data.</text>
</comment>
<dbReference type="Proteomes" id="UP000634136">
    <property type="component" value="Unassembled WGS sequence"/>
</dbReference>
<feature type="region of interest" description="Disordered" evidence="1">
    <location>
        <begin position="1"/>
        <end position="22"/>
    </location>
</feature>
<evidence type="ECO:0000313" key="2">
    <source>
        <dbReference type="EMBL" id="KAF7839814.1"/>
    </source>
</evidence>
<dbReference type="AlphaFoldDB" id="A0A834X7Z0"/>
<accession>A0A834X7Z0</accession>
<dbReference type="EMBL" id="JAAIUW010000003">
    <property type="protein sequence ID" value="KAF7839814.1"/>
    <property type="molecule type" value="Genomic_DNA"/>
</dbReference>